<reference evidence="1 2" key="1">
    <citation type="submission" date="2018-01" db="EMBL/GenBank/DDBJ databases">
        <title>The draft genome of an aniline degradation strain ANB-1.</title>
        <authorList>
            <person name="Zhang L."/>
            <person name="Jiang J."/>
        </authorList>
    </citation>
    <scope>NUCLEOTIDE SEQUENCE [LARGE SCALE GENOMIC DNA]</scope>
    <source>
        <strain evidence="1 2">ANB-1</strain>
    </source>
</reference>
<dbReference type="Proteomes" id="UP000235994">
    <property type="component" value="Unassembled WGS sequence"/>
</dbReference>
<sequence>MATLEEINIGQAANDRKGDPLRNAMQKVNTNFSRLNLELKSVWDSKGAANGIAPLDANGRLPIGYAPYSQRLPNTAHDLNTYTAPGVYVQATSAGVSAGANYPIPSQGWLEVIPDNTASSVVVMQRFTARASSAAGTRVFVRTQTGTAGSWVDWTEIPNFAGVFGYMGNMPDSPAPNLNDYTQRGIWIVGSSSAAANGTNFPIGNSGVLLVLSGIHPGQAAGTTGIVQVYVAANSNRMFFRTLVSNVWRDWEEAVRTSLLGAANGVATLDANKKVPQDQIPGVLGKSLGVADNLNDFDTPGTYYMNSNATALPELNYPVVLAGMLMVEAATGGNLQVTQLYVTNPTSNPRMFLRIRFGTSKTWGPWFELARFDQAMTHTYLTGSGVDMNKLTADNTYYTWNSSAVQSGGVNFPPSAANSSGSLSVVVITGSWMIQTCSMTPSSTRRPIVFQRIGNGSTTWGDWRVTQPISIASDLPTANCGDVYVDGVGMHSWIGGAYVNVSLPYMGLMAAGQDLNTYLNRGVWTIPTAAAANSGSNFPIGQAGNLEVFAQVSTGGTPAGYVVQRYTSGNSNQMFTRTYANGTWTAWKEYADMATAITQTTLSSAADANTLTTPNTRYIWTNGAVVNSGTNWPSLSGLMARGFVDVVAMSSSQIYQRFVCTLASNVHPIVFERYGSVGGTWYSWRVAGPWSPTSFSSYAPTADYGDLYVDGVGWHRWNAGLSKYALAPVTPTQREGLGTEWVNATSILVKPGRCASTSGDVLLELTANNTRTVQTSGAYVHGASGNGLLSGTRQAGWWYYVFLLRRDSDGLVAVAFDTSVVAANRPAGYSHYRRIGTVRTDASNNLMAFTQIGNEFWFDNVVRIYTFDAVVAGTTYAPGTGTPGPISHTVHLSGWATTAAGQPNLSVELNHPTRGGGRSEFVYFMASGVGWNQISDRSVPIYANPSVPTLQFRVNGGNGNVTLWARGYTDHFED</sequence>
<protein>
    <recommendedName>
        <fullName evidence="3">Tail fiber protein</fullName>
    </recommendedName>
</protein>
<comment type="caution">
    <text evidence="1">The sequence shown here is derived from an EMBL/GenBank/DDBJ whole genome shotgun (WGS) entry which is preliminary data.</text>
</comment>
<dbReference type="EMBL" id="POQS01000006">
    <property type="protein sequence ID" value="PND31549.1"/>
    <property type="molecule type" value="Genomic_DNA"/>
</dbReference>
<dbReference type="AlphaFoldDB" id="A0A2N8KDN2"/>
<evidence type="ECO:0000313" key="2">
    <source>
        <dbReference type="Proteomes" id="UP000235994"/>
    </source>
</evidence>
<proteinExistence type="predicted"/>
<dbReference type="CDD" id="cd19958">
    <property type="entry name" value="pyocin_knob"/>
    <property type="match status" value="5"/>
</dbReference>
<name>A0A2N8KDN2_9BURK</name>
<evidence type="ECO:0008006" key="3">
    <source>
        <dbReference type="Google" id="ProtNLM"/>
    </source>
</evidence>
<dbReference type="RefSeq" id="WP_102774643.1">
    <property type="nucleotide sequence ID" value="NZ_POQS01000006.1"/>
</dbReference>
<gene>
    <name evidence="1" type="ORF">C1I89_22175</name>
</gene>
<keyword evidence="2" id="KW-1185">Reference proteome</keyword>
<accession>A0A2N8KDN2</accession>
<evidence type="ECO:0000313" key="1">
    <source>
        <dbReference type="EMBL" id="PND31549.1"/>
    </source>
</evidence>
<organism evidence="1 2">
    <name type="scientific">Achromobacter pulmonis</name>
    <dbReference type="NCBI Taxonomy" id="1389932"/>
    <lineage>
        <taxon>Bacteria</taxon>
        <taxon>Pseudomonadati</taxon>
        <taxon>Pseudomonadota</taxon>
        <taxon>Betaproteobacteria</taxon>
        <taxon>Burkholderiales</taxon>
        <taxon>Alcaligenaceae</taxon>
        <taxon>Achromobacter</taxon>
    </lineage>
</organism>